<comment type="caution">
    <text evidence="1">The sequence shown here is derived from an EMBL/GenBank/DDBJ whole genome shotgun (WGS) entry which is preliminary data.</text>
</comment>
<dbReference type="EMBL" id="JACJSI010000682">
    <property type="protein sequence ID" value="MBD2537131.1"/>
    <property type="molecule type" value="Genomic_DNA"/>
</dbReference>
<name>A0ABR8E7S4_9NOSO</name>
<keyword evidence="2" id="KW-1185">Reference proteome</keyword>
<accession>A0ABR8E7S4</accession>
<evidence type="ECO:0000313" key="1">
    <source>
        <dbReference type="EMBL" id="MBD2537131.1"/>
    </source>
</evidence>
<dbReference type="Proteomes" id="UP000623440">
    <property type="component" value="Unassembled WGS sequence"/>
</dbReference>
<organism evidence="1 2">
    <name type="scientific">Nostoc flagelliforme FACHB-838</name>
    <dbReference type="NCBI Taxonomy" id="2692904"/>
    <lineage>
        <taxon>Bacteria</taxon>
        <taxon>Bacillati</taxon>
        <taxon>Cyanobacteriota</taxon>
        <taxon>Cyanophyceae</taxon>
        <taxon>Nostocales</taxon>
        <taxon>Nostocaceae</taxon>
        <taxon>Nostoc</taxon>
    </lineage>
</organism>
<sequence length="67" mass="7545">MTDLVVMPENANTRQKGTLTIIAGYDLGNSSIKFVSSDQKIRFPSYLKNCYYRPTETPTEGIGDRLK</sequence>
<reference evidence="1 2" key="1">
    <citation type="journal article" date="2020" name="ISME J.">
        <title>Comparative genomics reveals insights into cyanobacterial evolution and habitat adaptation.</title>
        <authorList>
            <person name="Chen M.Y."/>
            <person name="Teng W.K."/>
            <person name="Zhao L."/>
            <person name="Hu C.X."/>
            <person name="Zhou Y.K."/>
            <person name="Han B.P."/>
            <person name="Song L.R."/>
            <person name="Shu W.S."/>
        </authorList>
    </citation>
    <scope>NUCLEOTIDE SEQUENCE [LARGE SCALE GENOMIC DNA]</scope>
    <source>
        <strain evidence="1 2">FACHB-838</strain>
    </source>
</reference>
<evidence type="ECO:0008006" key="3">
    <source>
        <dbReference type="Google" id="ProtNLM"/>
    </source>
</evidence>
<evidence type="ECO:0000313" key="2">
    <source>
        <dbReference type="Proteomes" id="UP000623440"/>
    </source>
</evidence>
<protein>
    <recommendedName>
        <fullName evidence="3">Transposase</fullName>
    </recommendedName>
</protein>
<dbReference type="RefSeq" id="WP_190947725.1">
    <property type="nucleotide sequence ID" value="NZ_JACJSI010000682.1"/>
</dbReference>
<proteinExistence type="predicted"/>
<gene>
    <name evidence="1" type="ORF">H6G97_51290</name>
</gene>